<dbReference type="Proteomes" id="UP000231343">
    <property type="component" value="Unassembled WGS sequence"/>
</dbReference>
<dbReference type="InterPro" id="IPR025474">
    <property type="entry name" value="DUF4325"/>
</dbReference>
<evidence type="ECO:0000259" key="1">
    <source>
        <dbReference type="Pfam" id="PF14213"/>
    </source>
</evidence>
<evidence type="ECO:0000313" key="3">
    <source>
        <dbReference type="Proteomes" id="UP000231343"/>
    </source>
</evidence>
<dbReference type="AlphaFoldDB" id="A0A2H0XVP0"/>
<evidence type="ECO:0000313" key="2">
    <source>
        <dbReference type="EMBL" id="PIS28994.1"/>
    </source>
</evidence>
<feature type="domain" description="DUF4325" evidence="1">
    <location>
        <begin position="37"/>
        <end position="80"/>
    </location>
</feature>
<organism evidence="2 3">
    <name type="scientific">Candidatus Saganbacteria bacterium CG08_land_8_20_14_0_20_45_16</name>
    <dbReference type="NCBI Taxonomy" id="2014293"/>
    <lineage>
        <taxon>Bacteria</taxon>
        <taxon>Bacillati</taxon>
        <taxon>Saganbacteria</taxon>
    </lineage>
</organism>
<dbReference type="EMBL" id="PEYM01000107">
    <property type="protein sequence ID" value="PIS28994.1"/>
    <property type="molecule type" value="Genomic_DNA"/>
</dbReference>
<comment type="caution">
    <text evidence="2">The sequence shown here is derived from an EMBL/GenBank/DDBJ whole genome shotgun (WGS) entry which is preliminary data.</text>
</comment>
<reference evidence="2 3" key="1">
    <citation type="submission" date="2017-09" db="EMBL/GenBank/DDBJ databases">
        <title>Depth-based differentiation of microbial function through sediment-hosted aquifers and enrichment of novel symbionts in the deep terrestrial subsurface.</title>
        <authorList>
            <person name="Probst A.J."/>
            <person name="Ladd B."/>
            <person name="Jarett J.K."/>
            <person name="Geller-Mcgrath D.E."/>
            <person name="Sieber C.M."/>
            <person name="Emerson J.B."/>
            <person name="Anantharaman K."/>
            <person name="Thomas B.C."/>
            <person name="Malmstrom R."/>
            <person name="Stieglmeier M."/>
            <person name="Klingl A."/>
            <person name="Woyke T."/>
            <person name="Ryan C.M."/>
            <person name="Banfield J.F."/>
        </authorList>
    </citation>
    <scope>NUCLEOTIDE SEQUENCE [LARGE SCALE GENOMIC DNA]</scope>
    <source>
        <strain evidence="2">CG08_land_8_20_14_0_20_45_16</strain>
    </source>
</reference>
<sequence>MSTRQIEIRKFGKMLISRPSGKEAFAVAKAYVLVEKQPTEIVLDFAEVDVLSPSWADEFITGIRKLYPGLKINCLNTNNESVKATLDILSKVNQ</sequence>
<dbReference type="Pfam" id="PF14213">
    <property type="entry name" value="DUF4325"/>
    <property type="match status" value="1"/>
</dbReference>
<gene>
    <name evidence="2" type="ORF">COT42_06550</name>
</gene>
<protein>
    <submittedName>
        <fullName evidence="2">DUF4325 domain-containing protein</fullName>
    </submittedName>
</protein>
<name>A0A2H0XVP0_UNCSA</name>
<proteinExistence type="predicted"/>
<accession>A0A2H0XVP0</accession>